<feature type="transmembrane region" description="Helical" evidence="1">
    <location>
        <begin position="159"/>
        <end position="182"/>
    </location>
</feature>
<feature type="transmembrane region" description="Helical" evidence="1">
    <location>
        <begin position="203"/>
        <end position="221"/>
    </location>
</feature>
<dbReference type="Proteomes" id="UP000886100">
    <property type="component" value="Unassembled WGS sequence"/>
</dbReference>
<name>A0A7C5IZY3_9GAMM</name>
<feature type="transmembrane region" description="Helical" evidence="1">
    <location>
        <begin position="20"/>
        <end position="45"/>
    </location>
</feature>
<organism evidence="2">
    <name type="scientific">Thiolapillus brandeum</name>
    <dbReference type="NCBI Taxonomy" id="1076588"/>
    <lineage>
        <taxon>Bacteria</taxon>
        <taxon>Pseudomonadati</taxon>
        <taxon>Pseudomonadota</taxon>
        <taxon>Gammaproteobacteria</taxon>
        <taxon>Chromatiales</taxon>
        <taxon>Sedimenticolaceae</taxon>
        <taxon>Thiolapillus</taxon>
    </lineage>
</organism>
<feature type="transmembrane region" description="Helical" evidence="1">
    <location>
        <begin position="227"/>
        <end position="247"/>
    </location>
</feature>
<feature type="transmembrane region" description="Helical" evidence="1">
    <location>
        <begin position="52"/>
        <end position="71"/>
    </location>
</feature>
<reference evidence="2" key="1">
    <citation type="journal article" date="2020" name="mSystems">
        <title>Genome- and Community-Level Interaction Insights into Carbon Utilization and Element Cycling Functions of Hydrothermarchaeota in Hydrothermal Sediment.</title>
        <authorList>
            <person name="Zhou Z."/>
            <person name="Liu Y."/>
            <person name="Xu W."/>
            <person name="Pan J."/>
            <person name="Luo Z.H."/>
            <person name="Li M."/>
        </authorList>
    </citation>
    <scope>NUCLEOTIDE SEQUENCE [LARGE SCALE GENOMIC DNA]</scope>
    <source>
        <strain evidence="2">HyVt-535</strain>
    </source>
</reference>
<dbReference type="AlphaFoldDB" id="A0A7C5IZY3"/>
<evidence type="ECO:0000256" key="1">
    <source>
        <dbReference type="SAM" id="Phobius"/>
    </source>
</evidence>
<protein>
    <submittedName>
        <fullName evidence="2">DUF2232 domain-containing protein</fullName>
    </submittedName>
</protein>
<feature type="transmembrane region" description="Helical" evidence="1">
    <location>
        <begin position="259"/>
        <end position="285"/>
    </location>
</feature>
<accession>A0A7C5IZY3</accession>
<feature type="transmembrane region" description="Helical" evidence="1">
    <location>
        <begin position="77"/>
        <end position="96"/>
    </location>
</feature>
<feature type="transmembrane region" description="Helical" evidence="1">
    <location>
        <begin position="103"/>
        <end position="122"/>
    </location>
</feature>
<keyword evidence="1" id="KW-1133">Transmembrane helix</keyword>
<dbReference type="EMBL" id="DROM01000320">
    <property type="protein sequence ID" value="HHH13636.1"/>
    <property type="molecule type" value="Genomic_DNA"/>
</dbReference>
<keyword evidence="1" id="KW-0812">Transmembrane</keyword>
<gene>
    <name evidence="2" type="ORF">ENJ98_05315</name>
</gene>
<sequence length="305" mass="32061">MKALAALIMKGRGQAVMAATVFMILALIVTPLGLFSTAVVGVVTLRHGLREGALVALLGVLALGALGALLFGQPLALAVTGLLAWLPLMVLAEVLRASRSLRLAVELAVVLGLLMVATQYLVLEDVTGHWQAILGEYAGQILDPAVVSEAERQAMVEQIAPWMAGGLAAAWFLQLVLSLFLARGWQALLYNPGGFAAEFRELRLGRWLLVLTPLLLLAGMAGEKPGILAQGALVGMAAFFIQGVAAAHGLVARLQGGSLWLIGFYFMLVIGMPASFTLVSAFGFADGLVNFRARVRPRGPGAGDE</sequence>
<proteinExistence type="predicted"/>
<evidence type="ECO:0000313" key="2">
    <source>
        <dbReference type="EMBL" id="HHH13636.1"/>
    </source>
</evidence>
<comment type="caution">
    <text evidence="2">The sequence shown here is derived from an EMBL/GenBank/DDBJ whole genome shotgun (WGS) entry which is preliminary data.</text>
</comment>
<keyword evidence="1" id="KW-0472">Membrane</keyword>